<name>A0A1I6GC73_9MICO</name>
<reference evidence="2" key="1">
    <citation type="submission" date="2016-10" db="EMBL/GenBank/DDBJ databases">
        <authorList>
            <person name="Varghese N."/>
            <person name="Submissions S."/>
        </authorList>
    </citation>
    <scope>NUCLEOTIDE SEQUENCE [LARGE SCALE GENOMIC DNA]</scope>
    <source>
        <strain evidence="2">CL127</strain>
    </source>
</reference>
<dbReference type="RefSeq" id="WP_091735602.1">
    <property type="nucleotide sequence ID" value="NZ_FOYR01000001.1"/>
</dbReference>
<dbReference type="Proteomes" id="UP000198877">
    <property type="component" value="Unassembled WGS sequence"/>
</dbReference>
<dbReference type="SUPFAM" id="SSF50249">
    <property type="entry name" value="Nucleic acid-binding proteins"/>
    <property type="match status" value="1"/>
</dbReference>
<dbReference type="EMBL" id="FOYR01000001">
    <property type="protein sequence ID" value="SFR39792.1"/>
    <property type="molecule type" value="Genomic_DNA"/>
</dbReference>
<dbReference type="Gene3D" id="2.40.50.140">
    <property type="entry name" value="Nucleic acid-binding proteins"/>
    <property type="match status" value="1"/>
</dbReference>
<dbReference type="InterPro" id="IPR012340">
    <property type="entry name" value="NA-bd_OB-fold"/>
</dbReference>
<organism evidence="1 2">
    <name type="scientific">Microbacterium azadirachtae</name>
    <dbReference type="NCBI Taxonomy" id="582680"/>
    <lineage>
        <taxon>Bacteria</taxon>
        <taxon>Bacillati</taxon>
        <taxon>Actinomycetota</taxon>
        <taxon>Actinomycetes</taxon>
        <taxon>Micrococcales</taxon>
        <taxon>Microbacteriaceae</taxon>
        <taxon>Microbacterium</taxon>
    </lineage>
</organism>
<proteinExistence type="predicted"/>
<protein>
    <recommendedName>
        <fullName evidence="3">S1 motif domain-containing protein</fullName>
    </recommendedName>
</protein>
<evidence type="ECO:0000313" key="2">
    <source>
        <dbReference type="Proteomes" id="UP000198877"/>
    </source>
</evidence>
<gene>
    <name evidence="1" type="ORF">SAMN04488591_1007</name>
</gene>
<accession>A0A1I6GC73</accession>
<sequence>MDDQLLVVGDVITATVTRSLPFGVLVEYADVSGLAKGVDGAPGDKLSLRVLEFDSSQRRFSAELA</sequence>
<evidence type="ECO:0000313" key="1">
    <source>
        <dbReference type="EMBL" id="SFR39792.1"/>
    </source>
</evidence>
<dbReference type="AlphaFoldDB" id="A0A1I6GC73"/>
<evidence type="ECO:0008006" key="3">
    <source>
        <dbReference type="Google" id="ProtNLM"/>
    </source>
</evidence>